<evidence type="ECO:0000313" key="4">
    <source>
        <dbReference type="Proteomes" id="UP000576393"/>
    </source>
</evidence>
<dbReference type="EMBL" id="JACCCO010000003">
    <property type="protein sequence ID" value="NYF43216.1"/>
    <property type="molecule type" value="Genomic_DNA"/>
</dbReference>
<keyword evidence="3" id="KW-0808">Transferase</keyword>
<evidence type="ECO:0000313" key="3">
    <source>
        <dbReference type="EMBL" id="NYF43216.1"/>
    </source>
</evidence>
<organism evidence="3 4">
    <name type="scientific">Streptosporangium sandarakinum</name>
    <dbReference type="NCBI Taxonomy" id="1260955"/>
    <lineage>
        <taxon>Bacteria</taxon>
        <taxon>Bacillati</taxon>
        <taxon>Actinomycetota</taxon>
        <taxon>Actinomycetes</taxon>
        <taxon>Streptosporangiales</taxon>
        <taxon>Streptosporangiaceae</taxon>
        <taxon>Streptosporangium</taxon>
    </lineage>
</organism>
<accession>A0A852V549</accession>
<dbReference type="PROSITE" id="PS51186">
    <property type="entry name" value="GNAT"/>
    <property type="match status" value="1"/>
</dbReference>
<feature type="domain" description="N-acetyltransferase" evidence="2">
    <location>
        <begin position="117"/>
        <end position="246"/>
    </location>
</feature>
<dbReference type="AlphaFoldDB" id="A0A852V549"/>
<dbReference type="Gene3D" id="3.40.630.30">
    <property type="match status" value="1"/>
</dbReference>
<dbReference type="Pfam" id="PF13508">
    <property type="entry name" value="Acetyltransf_7"/>
    <property type="match status" value="1"/>
</dbReference>
<dbReference type="Proteomes" id="UP000576393">
    <property type="component" value="Unassembled WGS sequence"/>
</dbReference>
<reference evidence="3 4" key="1">
    <citation type="submission" date="2020-07" db="EMBL/GenBank/DDBJ databases">
        <title>Sequencing the genomes of 1000 actinobacteria strains.</title>
        <authorList>
            <person name="Klenk H.-P."/>
        </authorList>
    </citation>
    <scope>NUCLEOTIDE SEQUENCE [LARGE SCALE GENOMIC DNA]</scope>
    <source>
        <strain evidence="3 4">DSM 45763</strain>
    </source>
</reference>
<keyword evidence="4" id="KW-1185">Reference proteome</keyword>
<proteinExistence type="predicted"/>
<feature type="compositionally biased region" description="Low complexity" evidence="1">
    <location>
        <begin position="100"/>
        <end position="115"/>
    </location>
</feature>
<comment type="caution">
    <text evidence="3">The sequence shown here is derived from an EMBL/GenBank/DDBJ whole genome shotgun (WGS) entry which is preliminary data.</text>
</comment>
<dbReference type="InterPro" id="IPR016181">
    <property type="entry name" value="Acyl_CoA_acyltransferase"/>
</dbReference>
<gene>
    <name evidence="3" type="ORF">HDA43_005443</name>
</gene>
<dbReference type="CDD" id="cd04301">
    <property type="entry name" value="NAT_SF"/>
    <property type="match status" value="1"/>
</dbReference>
<dbReference type="GO" id="GO:0016747">
    <property type="term" value="F:acyltransferase activity, transferring groups other than amino-acyl groups"/>
    <property type="evidence" value="ECO:0007669"/>
    <property type="project" value="InterPro"/>
</dbReference>
<dbReference type="RefSeq" id="WP_179826623.1">
    <property type="nucleotide sequence ID" value="NZ_CP192034.1"/>
</dbReference>
<feature type="region of interest" description="Disordered" evidence="1">
    <location>
        <begin position="97"/>
        <end position="117"/>
    </location>
</feature>
<evidence type="ECO:0000259" key="2">
    <source>
        <dbReference type="PROSITE" id="PS51186"/>
    </source>
</evidence>
<protein>
    <submittedName>
        <fullName evidence="3">GNAT superfamily N-acetyltransferase</fullName>
    </submittedName>
</protein>
<sequence>MSPLLLANRNAAALWTALAQARGNELVQRPGFVGVRGSERGGTRILLLGPDPDEGDLAALTELVRSRRDGKVVVEDQFGAVDMGDLGLTPRRLPVMIRDTAPPGSAGGTSPSSSAMEVVRADSPDLLETVERVVAHGFPLSGFLPWHPGEVFPRTMLERRDVEFFLITRDGVPAGACMVILDGAVGGVYWVTTLPEHRSRGVGRALMHAVLERLSGLPVTLTAATAGKPLYDSLGFDVITQATWWS</sequence>
<dbReference type="InterPro" id="IPR000182">
    <property type="entry name" value="GNAT_dom"/>
</dbReference>
<dbReference type="SUPFAM" id="SSF55729">
    <property type="entry name" value="Acyl-CoA N-acyltransferases (Nat)"/>
    <property type="match status" value="1"/>
</dbReference>
<name>A0A852V549_9ACTN</name>
<evidence type="ECO:0000256" key="1">
    <source>
        <dbReference type="SAM" id="MobiDB-lite"/>
    </source>
</evidence>